<dbReference type="Pfam" id="PF10165">
    <property type="entry name" value="Ric8"/>
    <property type="match status" value="1"/>
</dbReference>
<proteinExistence type="inferred from homology"/>
<feature type="region of interest" description="Disordered" evidence="4">
    <location>
        <begin position="482"/>
        <end position="503"/>
    </location>
</feature>
<sequence length="543" mass="60804">MISTGRRLLILTYAKHEKRVHVKNNLRVMSDKPRALLESKINPHALLAIEHPSYGLNPTNFGSNMGTGLQLNGIECEIEAKRDEIARLLSILEVDIEEQCLPQKEKLKKLELLKSNITSAEDAALFAQKGVQTLCFYAFEDSEPKDGTSRVALRCIANILLLESKTRQTFVQEGNAIKVARKLSDSQEHELLCSRILFLLTYDTTYNFDNLFDDFPLAEKIHENISHEAEQFDRSPASNSRSLSGWAPLTETLKLLFNLTSFYPHRISAFDRTVSPILAILKNIQLQTPVLQSPVTQLINALLNLDLQGKESENAPNGKTSSFFPDLDPNTNVSRLVTILDTAIRTIREELLETTVIPLITLLRRTYDLAPFSVKTHMRLTLLPSNEERAQPLGNSDTLASCLLRLSTSAVAPNVREGISSLLFEISNKDATSFVRNVGYGFAAGFLMTHDLPVPDTVLKGEDGSDDLEGRLTTVDGKEINPITGQRRDMEPQDFGPEMTDEEKEREAERLFVLFEKLKATGVVNVLNPVEQALQEGRFEEVD</sequence>
<evidence type="ECO:0000313" key="5">
    <source>
        <dbReference type="EMBL" id="KAF6227160.1"/>
    </source>
</evidence>
<dbReference type="GO" id="GO:0001965">
    <property type="term" value="F:G-protein alpha-subunit binding"/>
    <property type="evidence" value="ECO:0007669"/>
    <property type="project" value="TreeGrafter"/>
</dbReference>
<keyword evidence="2" id="KW-0344">Guanine-nucleotide releasing factor</keyword>
<protein>
    <submittedName>
        <fullName evidence="5">Uncharacterized protein</fullName>
    </submittedName>
</protein>
<comment type="caution">
    <text evidence="5">The sequence shown here is derived from an EMBL/GenBank/DDBJ whole genome shotgun (WGS) entry which is preliminary data.</text>
</comment>
<comment type="similarity">
    <text evidence="1">Belongs to the synembryn family.</text>
</comment>
<dbReference type="PANTHER" id="PTHR12425">
    <property type="entry name" value="SYNEMBRYN"/>
    <property type="match status" value="1"/>
</dbReference>
<name>A0A8H6CNX8_9LECA</name>
<gene>
    <name evidence="5" type="ORF">HO133_008602</name>
</gene>
<dbReference type="AlphaFoldDB" id="A0A8H6CNX8"/>
<dbReference type="RefSeq" id="XP_037155468.1">
    <property type="nucleotide sequence ID" value="XM_037299467.1"/>
</dbReference>
<evidence type="ECO:0000256" key="3">
    <source>
        <dbReference type="ARBA" id="ARBA00023186"/>
    </source>
</evidence>
<evidence type="ECO:0000256" key="2">
    <source>
        <dbReference type="ARBA" id="ARBA00022658"/>
    </source>
</evidence>
<organism evidence="5 6">
    <name type="scientific">Letharia lupina</name>
    <dbReference type="NCBI Taxonomy" id="560253"/>
    <lineage>
        <taxon>Eukaryota</taxon>
        <taxon>Fungi</taxon>
        <taxon>Dikarya</taxon>
        <taxon>Ascomycota</taxon>
        <taxon>Pezizomycotina</taxon>
        <taxon>Lecanoromycetes</taxon>
        <taxon>OSLEUM clade</taxon>
        <taxon>Lecanoromycetidae</taxon>
        <taxon>Lecanorales</taxon>
        <taxon>Lecanorineae</taxon>
        <taxon>Parmeliaceae</taxon>
        <taxon>Letharia</taxon>
    </lineage>
</organism>
<dbReference type="GO" id="GO:0005085">
    <property type="term" value="F:guanyl-nucleotide exchange factor activity"/>
    <property type="evidence" value="ECO:0007669"/>
    <property type="project" value="UniProtKB-KW"/>
</dbReference>
<dbReference type="Proteomes" id="UP000593566">
    <property type="component" value="Unassembled WGS sequence"/>
</dbReference>
<dbReference type="GeneID" id="59336997"/>
<keyword evidence="6" id="KW-1185">Reference proteome</keyword>
<dbReference type="GO" id="GO:0005737">
    <property type="term" value="C:cytoplasm"/>
    <property type="evidence" value="ECO:0007669"/>
    <property type="project" value="TreeGrafter"/>
</dbReference>
<keyword evidence="3" id="KW-0143">Chaperone</keyword>
<reference evidence="5 6" key="1">
    <citation type="journal article" date="2020" name="Genomics">
        <title>Complete, high-quality genomes from long-read metagenomic sequencing of two wolf lichen thalli reveals enigmatic genome architecture.</title>
        <authorList>
            <person name="McKenzie S.K."/>
            <person name="Walston R.F."/>
            <person name="Allen J.L."/>
        </authorList>
    </citation>
    <scope>NUCLEOTIDE SEQUENCE [LARGE SCALE GENOMIC DNA]</scope>
    <source>
        <strain evidence="5">WasteWater1</strain>
    </source>
</reference>
<evidence type="ECO:0000313" key="6">
    <source>
        <dbReference type="Proteomes" id="UP000593566"/>
    </source>
</evidence>
<evidence type="ECO:0000256" key="1">
    <source>
        <dbReference type="ARBA" id="ARBA00009049"/>
    </source>
</evidence>
<evidence type="ECO:0000256" key="4">
    <source>
        <dbReference type="SAM" id="MobiDB-lite"/>
    </source>
</evidence>
<dbReference type="EMBL" id="JACCJB010000005">
    <property type="protein sequence ID" value="KAF6227160.1"/>
    <property type="molecule type" value="Genomic_DNA"/>
</dbReference>
<dbReference type="PANTHER" id="PTHR12425:SF5">
    <property type="entry name" value="SYNEMBRYN"/>
    <property type="match status" value="1"/>
</dbReference>
<accession>A0A8H6CNX8</accession>
<dbReference type="GO" id="GO:0007186">
    <property type="term" value="P:G protein-coupled receptor signaling pathway"/>
    <property type="evidence" value="ECO:0007669"/>
    <property type="project" value="TreeGrafter"/>
</dbReference>
<dbReference type="InterPro" id="IPR019318">
    <property type="entry name" value="Gua_nucleotide_exch_fac_Ric8"/>
</dbReference>